<evidence type="ECO:0000313" key="1">
    <source>
        <dbReference type="EMBL" id="QQL43866.1"/>
    </source>
</evidence>
<evidence type="ECO:0000313" key="2">
    <source>
        <dbReference type="Proteomes" id="UP000475117"/>
    </source>
</evidence>
<keyword evidence="2" id="KW-1185">Reference proteome</keyword>
<dbReference type="AlphaFoldDB" id="A0A6B3L8N2"/>
<protein>
    <recommendedName>
        <fullName evidence="3">Squalene cyclase C-terminal domain-containing protein</fullName>
    </recommendedName>
</protein>
<dbReference type="InterPro" id="IPR008930">
    <property type="entry name" value="Terpenoid_cyclase/PrenylTrfase"/>
</dbReference>
<dbReference type="EMBL" id="CP066776">
    <property type="protein sequence ID" value="QQL43866.1"/>
    <property type="molecule type" value="Genomic_DNA"/>
</dbReference>
<accession>A0A6B3L8N2</accession>
<dbReference type="Gene3D" id="1.50.10.20">
    <property type="match status" value="1"/>
</dbReference>
<dbReference type="RefSeq" id="WP_164361897.1">
    <property type="nucleotide sequence ID" value="NZ_CP066776.1"/>
</dbReference>
<sequence length="410" mass="45391">MIRRILSLALCIPAIATAGPVIVDLPQLPATHDAYQPPTEDSIPRPGKAPEVTDAQIIEARDKAVAAMLRMQQPSGAWGSHKQTKGLNIAAPVPGAHYAFTCATTGLVVEGLCAAAPDTPEVNAALDKAEAYLLDRLPVLRRGRVETIYNIWGHAYGIKGLVALYHRAEGDEPKQQKIKEVIAGQIDLLKRYQTLKSGWGYYADHASQRPDADPTSFSTGTVLIALAYAQSIGVEVPDEMIQNGVRTILRSRIADGSYIYSLPHRMAPRITINRPGGSLARTPACNAALAIHQGADTIISKQEVIDWMDRLITREGWLALALKKPIPHESHFKTSGYFYYYGMYYAALNNHFLSEEKQEFYKNHLLDLLLKRQEPDGTWWDYPLYSYHKPYGTGYMLTVLALLAPDVVGR</sequence>
<gene>
    <name evidence="1" type="ORF">G3M56_008140</name>
</gene>
<dbReference type="KEGG" id="soa:G3M56_008140"/>
<organism evidence="1 2">
    <name type="scientific">Sulfuriroseicoccus oceanibius</name>
    <dbReference type="NCBI Taxonomy" id="2707525"/>
    <lineage>
        <taxon>Bacteria</taxon>
        <taxon>Pseudomonadati</taxon>
        <taxon>Verrucomicrobiota</taxon>
        <taxon>Verrucomicrobiia</taxon>
        <taxon>Verrucomicrobiales</taxon>
        <taxon>Verrucomicrobiaceae</taxon>
        <taxon>Sulfuriroseicoccus</taxon>
    </lineage>
</organism>
<reference evidence="1 2" key="1">
    <citation type="submission" date="2020-12" db="EMBL/GenBank/DDBJ databases">
        <title>Sulforoseuscoccus oceanibium gen. nov., sp. nov., a representative of the phylum Verrucomicrobia with special cytoplasmic membrane, and proposal of Sulforoseuscoccusaceae fam. nov.</title>
        <authorList>
            <person name="Xi F."/>
        </authorList>
    </citation>
    <scope>NUCLEOTIDE SEQUENCE [LARGE SCALE GENOMIC DNA]</scope>
    <source>
        <strain evidence="1 2">T37</strain>
    </source>
</reference>
<dbReference type="SUPFAM" id="SSF48239">
    <property type="entry name" value="Terpenoid cyclases/Protein prenyltransferases"/>
    <property type="match status" value="2"/>
</dbReference>
<dbReference type="Proteomes" id="UP000475117">
    <property type="component" value="Chromosome"/>
</dbReference>
<proteinExistence type="predicted"/>
<evidence type="ECO:0008006" key="3">
    <source>
        <dbReference type="Google" id="ProtNLM"/>
    </source>
</evidence>
<name>A0A6B3L8N2_9BACT</name>